<dbReference type="OrthoDB" id="2868589at2759"/>
<feature type="transmembrane region" description="Helical" evidence="2">
    <location>
        <begin position="85"/>
        <end position="104"/>
    </location>
</feature>
<comment type="caution">
    <text evidence="4">The sequence shown here is derived from an EMBL/GenBank/DDBJ whole genome shotgun (WGS) entry which is preliminary data.</text>
</comment>
<dbReference type="PANTHER" id="PTHR40465">
    <property type="entry name" value="CHROMOSOME 1, WHOLE GENOME SHOTGUN SEQUENCE"/>
    <property type="match status" value="1"/>
</dbReference>
<evidence type="ECO:0000256" key="1">
    <source>
        <dbReference type="SAM" id="MobiDB-lite"/>
    </source>
</evidence>
<feature type="transmembrane region" description="Helical" evidence="2">
    <location>
        <begin position="6"/>
        <end position="30"/>
    </location>
</feature>
<feature type="region of interest" description="Disordered" evidence="1">
    <location>
        <begin position="299"/>
        <end position="318"/>
    </location>
</feature>
<feature type="domain" description="DUF6534" evidence="3">
    <location>
        <begin position="162"/>
        <end position="250"/>
    </location>
</feature>
<gene>
    <name evidence="4" type="ORF">MVEN_00790900</name>
</gene>
<feature type="transmembrane region" description="Helical" evidence="2">
    <location>
        <begin position="151"/>
        <end position="175"/>
    </location>
</feature>
<keyword evidence="2" id="KW-1133">Transmembrane helix</keyword>
<reference evidence="4" key="1">
    <citation type="submission" date="2020-05" db="EMBL/GenBank/DDBJ databases">
        <title>Mycena genomes resolve the evolution of fungal bioluminescence.</title>
        <authorList>
            <person name="Tsai I.J."/>
        </authorList>
    </citation>
    <scope>NUCLEOTIDE SEQUENCE</scope>
    <source>
        <strain evidence="4">CCC161011</strain>
    </source>
</reference>
<dbReference type="Pfam" id="PF20152">
    <property type="entry name" value="DUF6534"/>
    <property type="match status" value="1"/>
</dbReference>
<keyword evidence="5" id="KW-1185">Reference proteome</keyword>
<name>A0A8H7D3Y9_9AGAR</name>
<dbReference type="InterPro" id="IPR045339">
    <property type="entry name" value="DUF6534"/>
</dbReference>
<accession>A0A8H7D3Y9</accession>
<evidence type="ECO:0000313" key="5">
    <source>
        <dbReference type="Proteomes" id="UP000620124"/>
    </source>
</evidence>
<keyword evidence="2" id="KW-0472">Membrane</keyword>
<evidence type="ECO:0000256" key="2">
    <source>
        <dbReference type="SAM" id="Phobius"/>
    </source>
</evidence>
<keyword evidence="2" id="KW-0812">Transmembrane</keyword>
<evidence type="ECO:0000259" key="3">
    <source>
        <dbReference type="Pfam" id="PF20152"/>
    </source>
</evidence>
<feature type="transmembrane region" description="Helical" evidence="2">
    <location>
        <begin position="42"/>
        <end position="65"/>
    </location>
</feature>
<organism evidence="4 5">
    <name type="scientific">Mycena venus</name>
    <dbReference type="NCBI Taxonomy" id="2733690"/>
    <lineage>
        <taxon>Eukaryota</taxon>
        <taxon>Fungi</taxon>
        <taxon>Dikarya</taxon>
        <taxon>Basidiomycota</taxon>
        <taxon>Agaricomycotina</taxon>
        <taxon>Agaricomycetes</taxon>
        <taxon>Agaricomycetidae</taxon>
        <taxon>Agaricales</taxon>
        <taxon>Marasmiineae</taxon>
        <taxon>Mycenaceae</taxon>
        <taxon>Mycena</taxon>
    </lineage>
</organism>
<dbReference type="PANTHER" id="PTHR40465:SF1">
    <property type="entry name" value="DUF6534 DOMAIN-CONTAINING PROTEIN"/>
    <property type="match status" value="1"/>
</dbReference>
<feature type="transmembrane region" description="Helical" evidence="2">
    <location>
        <begin position="195"/>
        <end position="219"/>
    </location>
</feature>
<dbReference type="Proteomes" id="UP000620124">
    <property type="component" value="Unassembled WGS sequence"/>
</dbReference>
<proteinExistence type="predicted"/>
<protein>
    <recommendedName>
        <fullName evidence="3">DUF6534 domain-containing protein</fullName>
    </recommendedName>
</protein>
<feature type="compositionally biased region" description="Basic and acidic residues" evidence="1">
    <location>
        <begin position="309"/>
        <end position="318"/>
    </location>
</feature>
<sequence>MPGLGYTLGALEIGGILSTLFFGIATMQAYNYYKDYPKDLWYLKAMAITIWFFEFIHTILLWHAIFSLTITFFGQPEHIIAPPQTLYFTLLLSAIIATMVQLFFANRIRLFSGRVLVPVVASIMSCLYLLGMIAAVTITCVHNTLAVLQTYRWLASLLFSLATVIDAVIAAAMCYCLGRVRNSDYPKTRNIIDTLILWCIESTVAKTGASIIQLCLFLTRGESDFLWLIFILPRASLFSNSMFAALNGRNRVKSATDSDHASGPTFITFNSTGVPSSPQASSPRTRNVVIQMTRITETRIDDGLEDSPTESKTDVECH</sequence>
<feature type="transmembrane region" description="Helical" evidence="2">
    <location>
        <begin position="116"/>
        <end position="139"/>
    </location>
</feature>
<evidence type="ECO:0000313" key="4">
    <source>
        <dbReference type="EMBL" id="KAF7360595.1"/>
    </source>
</evidence>
<dbReference type="AlphaFoldDB" id="A0A8H7D3Y9"/>
<feature type="transmembrane region" description="Helical" evidence="2">
    <location>
        <begin position="225"/>
        <end position="246"/>
    </location>
</feature>
<dbReference type="EMBL" id="JACAZI010000005">
    <property type="protein sequence ID" value="KAF7360595.1"/>
    <property type="molecule type" value="Genomic_DNA"/>
</dbReference>